<organism evidence="3 4">
    <name type="scientific">Zeimonas arvi</name>
    <dbReference type="NCBI Taxonomy" id="2498847"/>
    <lineage>
        <taxon>Bacteria</taxon>
        <taxon>Pseudomonadati</taxon>
        <taxon>Pseudomonadota</taxon>
        <taxon>Betaproteobacteria</taxon>
        <taxon>Burkholderiales</taxon>
        <taxon>Burkholderiaceae</taxon>
        <taxon>Zeimonas</taxon>
    </lineage>
</organism>
<feature type="transmembrane region" description="Helical" evidence="1">
    <location>
        <begin position="221"/>
        <end position="238"/>
    </location>
</feature>
<feature type="transmembrane region" description="Helical" evidence="1">
    <location>
        <begin position="186"/>
        <end position="209"/>
    </location>
</feature>
<feature type="transmembrane region" description="Helical" evidence="1">
    <location>
        <begin position="97"/>
        <end position="115"/>
    </location>
</feature>
<dbReference type="PANTHER" id="PTHR38034">
    <property type="entry name" value="INNER MEMBRANE PROTEIN YPJD"/>
    <property type="match status" value="1"/>
</dbReference>
<keyword evidence="1" id="KW-1133">Transmembrane helix</keyword>
<dbReference type="RefSeq" id="WP_147702937.1">
    <property type="nucleotide sequence ID" value="NZ_VDUY01000001.1"/>
</dbReference>
<dbReference type="GO" id="GO:0020037">
    <property type="term" value="F:heme binding"/>
    <property type="evidence" value="ECO:0007669"/>
    <property type="project" value="InterPro"/>
</dbReference>
<keyword evidence="1" id="KW-0812">Transmembrane</keyword>
<accession>A0A5C8P532</accession>
<gene>
    <name evidence="3" type="ORF">FHP08_03730</name>
</gene>
<comment type="caution">
    <text evidence="3">The sequence shown here is derived from an EMBL/GenBank/DDBJ whole genome shotgun (WGS) entry which is preliminary data.</text>
</comment>
<feature type="transmembrane region" description="Helical" evidence="1">
    <location>
        <begin position="250"/>
        <end position="272"/>
    </location>
</feature>
<dbReference type="Pfam" id="PF01578">
    <property type="entry name" value="Cytochrom_C_asm"/>
    <property type="match status" value="1"/>
</dbReference>
<dbReference type="EMBL" id="VDUY01000001">
    <property type="protein sequence ID" value="TXL68801.1"/>
    <property type="molecule type" value="Genomic_DNA"/>
</dbReference>
<evidence type="ECO:0000259" key="2">
    <source>
        <dbReference type="Pfam" id="PF01578"/>
    </source>
</evidence>
<evidence type="ECO:0000313" key="4">
    <source>
        <dbReference type="Proteomes" id="UP000321548"/>
    </source>
</evidence>
<protein>
    <submittedName>
        <fullName evidence="3">Inner membrane protein YpjD</fullName>
    </submittedName>
</protein>
<feature type="transmembrane region" description="Helical" evidence="1">
    <location>
        <begin position="127"/>
        <end position="150"/>
    </location>
</feature>
<keyword evidence="1" id="KW-0472">Membrane</keyword>
<feature type="transmembrane region" description="Helical" evidence="1">
    <location>
        <begin position="63"/>
        <end position="85"/>
    </location>
</feature>
<sequence>MPILLVIVHLLPAAFYLAAWFASGSPAARAGAGRGGAGGADVLLALGLAAHAASLYHEVLGGGWRLGFAAILSATLWIGVIVLWVEGLRVGVQALRRLVLPVAAAASVLPLFFPGADISAQAARPLFVPHLIVGTLAYGVLALAALHALLMTATERALHGGAGPALDSPLGRFLEELPPLLVLERILFRFIAVGFAFLTLTAASGVLFSEEVFGRPFVADHKTVFSVIAWVVFGVLLIGRRLRGWRGRTALRLTLTGFALLLLAYVGSRFVLEVVLGRH</sequence>
<reference evidence="3 4" key="1">
    <citation type="submission" date="2019-06" db="EMBL/GenBank/DDBJ databases">
        <title>Quisquiliibacterium sp. nov., isolated from a maize field.</title>
        <authorList>
            <person name="Lin S.-Y."/>
            <person name="Tsai C.-F."/>
            <person name="Young C.-C."/>
        </authorList>
    </citation>
    <scope>NUCLEOTIDE SEQUENCE [LARGE SCALE GENOMIC DNA]</scope>
    <source>
        <strain evidence="3 4">CC-CFT501</strain>
    </source>
</reference>
<proteinExistence type="predicted"/>
<dbReference type="GO" id="GO:0017004">
    <property type="term" value="P:cytochrome complex assembly"/>
    <property type="evidence" value="ECO:0007669"/>
    <property type="project" value="InterPro"/>
</dbReference>
<feature type="domain" description="Cytochrome c assembly protein" evidence="2">
    <location>
        <begin position="46"/>
        <end position="274"/>
    </location>
</feature>
<name>A0A5C8P532_9BURK</name>
<keyword evidence="4" id="KW-1185">Reference proteome</keyword>
<dbReference type="OrthoDB" id="9780793at2"/>
<dbReference type="InterPro" id="IPR052372">
    <property type="entry name" value="YpjD/HemX"/>
</dbReference>
<evidence type="ECO:0000256" key="1">
    <source>
        <dbReference type="SAM" id="Phobius"/>
    </source>
</evidence>
<dbReference type="InterPro" id="IPR002541">
    <property type="entry name" value="Cyt_c_assembly"/>
</dbReference>
<dbReference type="AlphaFoldDB" id="A0A5C8P532"/>
<dbReference type="Proteomes" id="UP000321548">
    <property type="component" value="Unassembled WGS sequence"/>
</dbReference>
<evidence type="ECO:0000313" key="3">
    <source>
        <dbReference type="EMBL" id="TXL68801.1"/>
    </source>
</evidence>
<dbReference type="PANTHER" id="PTHR38034:SF1">
    <property type="entry name" value="INNER MEMBRANE PROTEIN YPJD"/>
    <property type="match status" value="1"/>
</dbReference>